<evidence type="ECO:0008006" key="3">
    <source>
        <dbReference type="Google" id="ProtNLM"/>
    </source>
</evidence>
<proteinExistence type="predicted"/>
<dbReference type="Gene3D" id="3.30.750.24">
    <property type="entry name" value="STAS domain"/>
    <property type="match status" value="1"/>
</dbReference>
<reference evidence="1 2" key="1">
    <citation type="submission" date="2021-02" db="EMBL/GenBank/DDBJ databases">
        <title>Draft genome of the type strains Burkholderia anthina DSM16086.</title>
        <authorList>
            <person name="Hertel R."/>
            <person name="Meissner J."/>
            <person name="Poehlein A."/>
            <person name="Daniel R."/>
            <person name="Commichau F.M."/>
        </authorList>
    </citation>
    <scope>NUCLEOTIDE SEQUENCE [LARGE SCALE GENOMIC DNA]</scope>
    <source>
        <strain evidence="1 2">DSM 16086</strain>
    </source>
</reference>
<protein>
    <recommendedName>
        <fullName evidence="3">STAS domain-containing protein</fullName>
    </recommendedName>
</protein>
<keyword evidence="2" id="KW-1185">Reference proteome</keyword>
<name>A0ABS2B9X5_9BURK</name>
<dbReference type="EMBL" id="JAFCIQ010000021">
    <property type="protein sequence ID" value="MBM2769802.1"/>
    <property type="molecule type" value="Genomic_DNA"/>
</dbReference>
<organism evidence="1 2">
    <name type="scientific">Burkholderia anthina</name>
    <dbReference type="NCBI Taxonomy" id="179879"/>
    <lineage>
        <taxon>Bacteria</taxon>
        <taxon>Pseudomonadati</taxon>
        <taxon>Pseudomonadota</taxon>
        <taxon>Betaproteobacteria</taxon>
        <taxon>Burkholderiales</taxon>
        <taxon>Burkholderiaceae</taxon>
        <taxon>Burkholderia</taxon>
        <taxon>Burkholderia cepacia complex</taxon>
    </lineage>
</organism>
<sequence>MQNSMSRGRVKRNAFHVRNSACHVILSSRLRRIRSKILAAVTPMSKSGDDGTRLFGRSRTIQDVLLNVSRVRLDLSHAHLRDIIAIEALDRIMHTFRRNGIDVSGRDDDRAVCDWRAAGSGRALSA</sequence>
<dbReference type="InterPro" id="IPR036513">
    <property type="entry name" value="STAS_dom_sf"/>
</dbReference>
<evidence type="ECO:0000313" key="2">
    <source>
        <dbReference type="Proteomes" id="UP000755577"/>
    </source>
</evidence>
<accession>A0ABS2B9X5</accession>
<dbReference type="Proteomes" id="UP000755577">
    <property type="component" value="Unassembled WGS sequence"/>
</dbReference>
<comment type="caution">
    <text evidence="1">The sequence shown here is derived from an EMBL/GenBank/DDBJ whole genome shotgun (WGS) entry which is preliminary data.</text>
</comment>
<gene>
    <name evidence="1" type="ORF">JQK92_25640</name>
</gene>
<evidence type="ECO:0000313" key="1">
    <source>
        <dbReference type="EMBL" id="MBM2769802.1"/>
    </source>
</evidence>